<protein>
    <submittedName>
        <fullName evidence="8">Tannase/feruloyl esterase family alpha/beta hydrolase</fullName>
    </submittedName>
</protein>
<name>A0AAU7LZI4_9BURK</name>
<dbReference type="EMBL" id="CP157678">
    <property type="protein sequence ID" value="XBP73014.1"/>
    <property type="molecule type" value="Genomic_DNA"/>
</dbReference>
<evidence type="ECO:0000256" key="2">
    <source>
        <dbReference type="ARBA" id="ARBA00022487"/>
    </source>
</evidence>
<evidence type="ECO:0000256" key="1">
    <source>
        <dbReference type="ARBA" id="ARBA00006249"/>
    </source>
</evidence>
<keyword evidence="3" id="KW-0479">Metal-binding</keyword>
<geneLocation type="plasmid" evidence="8">
    <name>p3</name>
</geneLocation>
<dbReference type="Pfam" id="PF07519">
    <property type="entry name" value="Tannase"/>
    <property type="match status" value="1"/>
</dbReference>
<keyword evidence="7" id="KW-1015">Disulfide bond</keyword>
<evidence type="ECO:0000256" key="7">
    <source>
        <dbReference type="ARBA" id="ARBA00023157"/>
    </source>
</evidence>
<evidence type="ECO:0000256" key="4">
    <source>
        <dbReference type="ARBA" id="ARBA00022729"/>
    </source>
</evidence>
<accession>A0AAU7LZI4</accession>
<gene>
    <name evidence="8" type="ORF">ABLV49_24830</name>
</gene>
<keyword evidence="2" id="KW-0719">Serine esterase</keyword>
<dbReference type="PANTHER" id="PTHR33938">
    <property type="entry name" value="FERULOYL ESTERASE B-RELATED"/>
    <property type="match status" value="1"/>
</dbReference>
<dbReference type="PANTHER" id="PTHR33938:SF15">
    <property type="entry name" value="FERULOYL ESTERASE B-RELATED"/>
    <property type="match status" value="1"/>
</dbReference>
<evidence type="ECO:0000256" key="5">
    <source>
        <dbReference type="ARBA" id="ARBA00022801"/>
    </source>
</evidence>
<keyword evidence="6" id="KW-0106">Calcium</keyword>
<evidence type="ECO:0000313" key="8">
    <source>
        <dbReference type="EMBL" id="XBP73014.1"/>
    </source>
</evidence>
<dbReference type="RefSeq" id="WP_349282921.1">
    <property type="nucleotide sequence ID" value="NZ_CBCSCU010000080.1"/>
</dbReference>
<organism evidence="8">
    <name type="scientific">Polaromonas hydrogenivorans</name>
    <dbReference type="NCBI Taxonomy" id="335476"/>
    <lineage>
        <taxon>Bacteria</taxon>
        <taxon>Pseudomonadati</taxon>
        <taxon>Pseudomonadota</taxon>
        <taxon>Betaproteobacteria</taxon>
        <taxon>Burkholderiales</taxon>
        <taxon>Comamonadaceae</taxon>
        <taxon>Polaromonas</taxon>
    </lineage>
</organism>
<dbReference type="PROSITE" id="PS51257">
    <property type="entry name" value="PROKAR_LIPOPROTEIN"/>
    <property type="match status" value="1"/>
</dbReference>
<reference evidence="8" key="1">
    <citation type="submission" date="2024-05" db="EMBL/GenBank/DDBJ databases">
        <authorList>
            <person name="Bunk B."/>
            <person name="Swiderski J."/>
            <person name="Sproer C."/>
            <person name="Thiel V."/>
        </authorList>
    </citation>
    <scope>NUCLEOTIDE SEQUENCE</scope>
    <source>
        <strain evidence="8">DSM 17735</strain>
        <plasmid evidence="8">p3</plasmid>
    </source>
</reference>
<dbReference type="GO" id="GO:0052689">
    <property type="term" value="F:carboxylic ester hydrolase activity"/>
    <property type="evidence" value="ECO:0007669"/>
    <property type="project" value="UniProtKB-KW"/>
</dbReference>
<evidence type="ECO:0000256" key="6">
    <source>
        <dbReference type="ARBA" id="ARBA00022837"/>
    </source>
</evidence>
<comment type="similarity">
    <text evidence="1">Belongs to the tannase family.</text>
</comment>
<dbReference type="InterPro" id="IPR011118">
    <property type="entry name" value="Tannase/feruloyl_esterase"/>
</dbReference>
<sequence length="616" mass="64740">MSKKSSGCTRAMWGLPQYLLAGSVVASLAACGGGSSSSSVIGMPPPVAKALSCDDSMKAAFAPDSNTQVLFVKAFKQGDPLSLAATPPSNAAKATADLCLVKLRVGPGNPGPATAPSTTAGIGFEIWLPNLSTWNGRIRAEAPGAFMGSGGITSSTGIGMLSLAQFAAANNTVTVVTDGGHADGPFGTFLTLPDGSPNTFGWNEISRRAVHEMSLKTKALAAAYYTKPADKSYAYGCSSGGRAVYQSAQSYPKDYDGIVADAVSLDQTQYFPGLMYPQLVMQRDLADKGLPLLTKAKRDAVSTAALQACDTAVNGTHDGYLTYHDQCKYDPTKDAAVLCTTEGGTNATAACVTKVEALALNKMWYGATVDGSVPDPAIDNGTSIIRTSQQLWWGRKRGTDLENTAGVANNAPSLGILGLVMDQIAWNLQDLSYTRSDYINASGTGKNGWMTMPYSVYAQSFYQGKVLNDQVFANIDANNPDLTPFRDAGAKMLSFVGVADPFVSLEAQLNYYTRSAALVGGNTKAQDFHRLFLIPGRGHCGGVGSVGASSASTPQISADQMYAKIVDWVETKQAPETLPISSPDGTRSRPICMYPKRVKYLGGDVNAAASYACQQS</sequence>
<dbReference type="AlphaFoldDB" id="A0AAU7LZI4"/>
<dbReference type="InterPro" id="IPR029058">
    <property type="entry name" value="AB_hydrolase_fold"/>
</dbReference>
<evidence type="ECO:0000256" key="3">
    <source>
        <dbReference type="ARBA" id="ARBA00022723"/>
    </source>
</evidence>
<dbReference type="GO" id="GO:0046872">
    <property type="term" value="F:metal ion binding"/>
    <property type="evidence" value="ECO:0007669"/>
    <property type="project" value="UniProtKB-KW"/>
</dbReference>
<proteinExistence type="inferred from homology"/>
<dbReference type="SUPFAM" id="SSF53474">
    <property type="entry name" value="alpha/beta-Hydrolases"/>
    <property type="match status" value="1"/>
</dbReference>
<keyword evidence="4" id="KW-0732">Signal</keyword>
<keyword evidence="5 8" id="KW-0378">Hydrolase</keyword>
<keyword evidence="8" id="KW-0614">Plasmid</keyword>